<evidence type="ECO:0000313" key="2">
    <source>
        <dbReference type="Proteomes" id="UP001057402"/>
    </source>
</evidence>
<reference evidence="2" key="1">
    <citation type="journal article" date="2023" name="Front. Plant Sci.">
        <title>Chromosomal-level genome assembly of Melastoma candidum provides insights into trichome evolution.</title>
        <authorList>
            <person name="Zhong Y."/>
            <person name="Wu W."/>
            <person name="Sun C."/>
            <person name="Zou P."/>
            <person name="Liu Y."/>
            <person name="Dai S."/>
            <person name="Zhou R."/>
        </authorList>
    </citation>
    <scope>NUCLEOTIDE SEQUENCE [LARGE SCALE GENOMIC DNA]</scope>
</reference>
<organism evidence="1 2">
    <name type="scientific">Melastoma candidum</name>
    <dbReference type="NCBI Taxonomy" id="119954"/>
    <lineage>
        <taxon>Eukaryota</taxon>
        <taxon>Viridiplantae</taxon>
        <taxon>Streptophyta</taxon>
        <taxon>Embryophyta</taxon>
        <taxon>Tracheophyta</taxon>
        <taxon>Spermatophyta</taxon>
        <taxon>Magnoliopsida</taxon>
        <taxon>eudicotyledons</taxon>
        <taxon>Gunneridae</taxon>
        <taxon>Pentapetalae</taxon>
        <taxon>rosids</taxon>
        <taxon>malvids</taxon>
        <taxon>Myrtales</taxon>
        <taxon>Melastomataceae</taxon>
        <taxon>Melastomatoideae</taxon>
        <taxon>Melastomateae</taxon>
        <taxon>Melastoma</taxon>
    </lineage>
</organism>
<comment type="caution">
    <text evidence="1">The sequence shown here is derived from an EMBL/GenBank/DDBJ whole genome shotgun (WGS) entry which is preliminary data.</text>
</comment>
<accession>A0ACB9MCQ7</accession>
<dbReference type="EMBL" id="CM042889">
    <property type="protein sequence ID" value="KAI4321272.1"/>
    <property type="molecule type" value="Genomic_DNA"/>
</dbReference>
<gene>
    <name evidence="1" type="ORF">MLD38_034671</name>
</gene>
<name>A0ACB9MCQ7_9MYRT</name>
<evidence type="ECO:0000313" key="1">
    <source>
        <dbReference type="EMBL" id="KAI4321272.1"/>
    </source>
</evidence>
<keyword evidence="2" id="KW-1185">Reference proteome</keyword>
<proteinExistence type="predicted"/>
<dbReference type="Proteomes" id="UP001057402">
    <property type="component" value="Chromosome 10"/>
</dbReference>
<sequence>MRRRRKGRSWRIRIVPKIVVPAIWSPSVKLLARLRDAYLNAMINVAGKNWGNVFGGKRITRAREASPVIYSYNEVENRIVLELFKALKAHQP</sequence>
<protein>
    <submittedName>
        <fullName evidence="1">Uncharacterized protein</fullName>
    </submittedName>
</protein>